<dbReference type="PANTHER" id="PTHR36649:SF29">
    <property type="entry name" value="PARP CATALYTIC DOMAIN-CONTAINING PROTEIN-RELATED"/>
    <property type="match status" value="1"/>
</dbReference>
<reference evidence="1" key="1">
    <citation type="submission" date="2021-02" db="EMBL/GenBank/DDBJ databases">
        <authorList>
            <person name="Nowell W R."/>
        </authorList>
    </citation>
    <scope>NUCLEOTIDE SEQUENCE</scope>
</reference>
<dbReference type="Proteomes" id="UP000663852">
    <property type="component" value="Unassembled WGS sequence"/>
</dbReference>
<gene>
    <name evidence="1" type="ORF">EDS130_LOCUS31502</name>
</gene>
<dbReference type="EMBL" id="CAJNOJ010000231">
    <property type="protein sequence ID" value="CAF1317874.1"/>
    <property type="molecule type" value="Genomic_DNA"/>
</dbReference>
<name>A0A815FE43_ADIRI</name>
<accession>A0A815FE43</accession>
<proteinExistence type="predicted"/>
<evidence type="ECO:0000313" key="1">
    <source>
        <dbReference type="EMBL" id="CAF1317874.1"/>
    </source>
</evidence>
<organism evidence="1 2">
    <name type="scientific">Adineta ricciae</name>
    <name type="common">Rotifer</name>
    <dbReference type="NCBI Taxonomy" id="249248"/>
    <lineage>
        <taxon>Eukaryota</taxon>
        <taxon>Metazoa</taxon>
        <taxon>Spiralia</taxon>
        <taxon>Gnathifera</taxon>
        <taxon>Rotifera</taxon>
        <taxon>Eurotatoria</taxon>
        <taxon>Bdelloidea</taxon>
        <taxon>Adinetida</taxon>
        <taxon>Adinetidae</taxon>
        <taxon>Adineta</taxon>
    </lineage>
</organism>
<dbReference type="PANTHER" id="PTHR36649">
    <property type="entry name" value="UBIQUITIN-LIKE DOMAIN-CONTAINING PROTEIN"/>
    <property type="match status" value="1"/>
</dbReference>
<dbReference type="OrthoDB" id="49113at2759"/>
<dbReference type="AlphaFoldDB" id="A0A815FE43"/>
<comment type="caution">
    <text evidence="1">The sequence shown here is derived from an EMBL/GenBank/DDBJ whole genome shotgun (WGS) entry which is preliminary data.</text>
</comment>
<sequence>MASTVSSSRGKAKVRNFAKSDGSFAWDFRNAYTYRPSVLSRITSNKYSPTSDPDRFRINDAVEVNGTNINANDTEFWSAIFSDEFVQRLEGVSIECDGEILHLIIPYLHDLCKAPPCLCTPFNFDVSYGSGVCLKEDYPQMLSIIASLIRQNRLVTVCLPNHDEFEEYFEDDPEKYLHHYLEITNAITVTQSMISLRWLCGIKRIEDWSEKKPWLKESTQAMLAALEKNISLTEAGFYGMTDYYGWDDIIVPLLARNKALPGMNAAVAAGKVDGEWDDSCPADLVRQLIAAKFNLHRSFFNPSGDMCFCESCHRKSGNRVLYSRGDPPSRYVLPVGWMRLGLKVHEGFAESNDIFRKWHASYHGTTASNLEPIFRGGLQLLKPGDVALGGTSIGVRSGHIPKMVRRKNLYTGSDEEFDINQVFTSPSIRYSSHPAYAQQFIVSHPHRSRIRIGMRFVFQCRQRPGSYKIGQETVGARDLKLYPHFDNKELEWYTKENAGVVLCGLCVQLRYIKSS</sequence>
<protein>
    <submittedName>
        <fullName evidence="1">Uncharacterized protein</fullName>
    </submittedName>
</protein>
<evidence type="ECO:0000313" key="2">
    <source>
        <dbReference type="Proteomes" id="UP000663852"/>
    </source>
</evidence>